<dbReference type="PANTHER" id="PTHR21636">
    <property type="entry name" value="PROTEIN DOK-7"/>
    <property type="match status" value="1"/>
</dbReference>
<feature type="compositionally biased region" description="Polar residues" evidence="1">
    <location>
        <begin position="1076"/>
        <end position="1093"/>
    </location>
</feature>
<feature type="region of interest" description="Disordered" evidence="1">
    <location>
        <begin position="1229"/>
        <end position="1248"/>
    </location>
</feature>
<evidence type="ECO:0000313" key="5">
    <source>
        <dbReference type="Proteomes" id="UP001642540"/>
    </source>
</evidence>
<feature type="region of interest" description="Disordered" evidence="1">
    <location>
        <begin position="466"/>
        <end position="493"/>
    </location>
</feature>
<accession>A0ABP1QKV2</accession>
<dbReference type="EMBL" id="CAXLJM020000038">
    <property type="protein sequence ID" value="CAL8106892.1"/>
    <property type="molecule type" value="Genomic_DNA"/>
</dbReference>
<feature type="domain" description="PH" evidence="2">
    <location>
        <begin position="5"/>
        <end position="110"/>
    </location>
</feature>
<reference evidence="4 5" key="1">
    <citation type="submission" date="2024-08" db="EMBL/GenBank/DDBJ databases">
        <authorList>
            <person name="Cucini C."/>
            <person name="Frati F."/>
        </authorList>
    </citation>
    <scope>NUCLEOTIDE SEQUENCE [LARGE SCALE GENOMIC DNA]</scope>
</reference>
<feature type="region of interest" description="Disordered" evidence="1">
    <location>
        <begin position="318"/>
        <end position="342"/>
    </location>
</feature>
<feature type="compositionally biased region" description="Low complexity" evidence="1">
    <location>
        <begin position="890"/>
        <end position="911"/>
    </location>
</feature>
<organism evidence="4 5">
    <name type="scientific">Orchesella dallaii</name>
    <dbReference type="NCBI Taxonomy" id="48710"/>
    <lineage>
        <taxon>Eukaryota</taxon>
        <taxon>Metazoa</taxon>
        <taxon>Ecdysozoa</taxon>
        <taxon>Arthropoda</taxon>
        <taxon>Hexapoda</taxon>
        <taxon>Collembola</taxon>
        <taxon>Entomobryomorpha</taxon>
        <taxon>Entomobryoidea</taxon>
        <taxon>Orchesellidae</taxon>
        <taxon>Orchesellinae</taxon>
        <taxon>Orchesella</taxon>
    </lineage>
</organism>
<dbReference type="SMART" id="SM00233">
    <property type="entry name" value="PH"/>
    <property type="match status" value="1"/>
</dbReference>
<evidence type="ECO:0008006" key="6">
    <source>
        <dbReference type="Google" id="ProtNLM"/>
    </source>
</evidence>
<feature type="compositionally biased region" description="Low complexity" evidence="1">
    <location>
        <begin position="806"/>
        <end position="818"/>
    </location>
</feature>
<feature type="region of interest" description="Disordered" evidence="1">
    <location>
        <begin position="378"/>
        <end position="427"/>
    </location>
</feature>
<gene>
    <name evidence="4" type="ORF">ODALV1_LOCUS12509</name>
</gene>
<evidence type="ECO:0000256" key="1">
    <source>
        <dbReference type="SAM" id="MobiDB-lite"/>
    </source>
</evidence>
<evidence type="ECO:0000259" key="2">
    <source>
        <dbReference type="PROSITE" id="PS50003"/>
    </source>
</evidence>
<dbReference type="PANTHER" id="PTHR21636:SF2">
    <property type="entry name" value="PROTEIN DOK-7"/>
    <property type="match status" value="1"/>
</dbReference>
<protein>
    <recommendedName>
        <fullName evidence="6">Protein chico</fullName>
    </recommendedName>
</protein>
<dbReference type="Proteomes" id="UP001642540">
    <property type="component" value="Unassembled WGS sequence"/>
</dbReference>
<dbReference type="InterPro" id="IPR001849">
    <property type="entry name" value="PH_domain"/>
</dbReference>
<feature type="compositionally biased region" description="Low complexity" evidence="1">
    <location>
        <begin position="1035"/>
        <end position="1056"/>
    </location>
</feature>
<feature type="compositionally biased region" description="Polar residues" evidence="1">
    <location>
        <begin position="915"/>
        <end position="930"/>
    </location>
</feature>
<feature type="region of interest" description="Disordered" evidence="1">
    <location>
        <begin position="801"/>
        <end position="861"/>
    </location>
</feature>
<dbReference type="PROSITE" id="PS51064">
    <property type="entry name" value="IRS_PTB"/>
    <property type="match status" value="1"/>
</dbReference>
<proteinExistence type="predicted"/>
<evidence type="ECO:0000313" key="4">
    <source>
        <dbReference type="EMBL" id="CAL8106892.1"/>
    </source>
</evidence>
<comment type="caution">
    <text evidence="4">The sequence shown here is derived from an EMBL/GenBank/DDBJ whole genome shotgun (WGS) entry which is preliminary data.</text>
</comment>
<keyword evidence="5" id="KW-1185">Reference proteome</keyword>
<feature type="compositionally biased region" description="Polar residues" evidence="1">
    <location>
        <begin position="1229"/>
        <end position="1242"/>
    </location>
</feature>
<feature type="compositionally biased region" description="Polar residues" evidence="1">
    <location>
        <begin position="378"/>
        <end position="420"/>
    </location>
</feature>
<feature type="compositionally biased region" description="Low complexity" evidence="1">
    <location>
        <begin position="467"/>
        <end position="476"/>
    </location>
</feature>
<feature type="compositionally biased region" description="Polar residues" evidence="1">
    <location>
        <begin position="477"/>
        <end position="493"/>
    </location>
</feature>
<name>A0ABP1QKV2_9HEXA</name>
<dbReference type="SMART" id="SM01244">
    <property type="entry name" value="IRS"/>
    <property type="match status" value="1"/>
</dbReference>
<feature type="region of interest" description="Disordered" evidence="1">
    <location>
        <begin position="886"/>
        <end position="1120"/>
    </location>
</feature>
<dbReference type="InterPro" id="IPR011993">
    <property type="entry name" value="PH-like_dom_sf"/>
</dbReference>
<feature type="domain" description="IRS-type PTB" evidence="3">
    <location>
        <begin position="109"/>
        <end position="214"/>
    </location>
</feature>
<dbReference type="SUPFAM" id="SSF50729">
    <property type="entry name" value="PH domain-like"/>
    <property type="match status" value="2"/>
</dbReference>
<feature type="compositionally biased region" description="Low complexity" evidence="1">
    <location>
        <begin position="993"/>
        <end position="1009"/>
    </location>
</feature>
<dbReference type="PROSITE" id="PS50003">
    <property type="entry name" value="PH_DOMAIN"/>
    <property type="match status" value="1"/>
</dbReference>
<feature type="compositionally biased region" description="Basic and acidic residues" evidence="1">
    <location>
        <begin position="933"/>
        <end position="966"/>
    </location>
</feature>
<dbReference type="InterPro" id="IPR002404">
    <property type="entry name" value="IRS_PTB"/>
</dbReference>
<dbReference type="InterPro" id="IPR037746">
    <property type="entry name" value="Dok-7"/>
</dbReference>
<sequence>MVDANSLIEGHCKFRDGKKWKTRWAVVTKLSPVADCLQLQIYRDEKERARNGHTKASLSLQGFLALESGFTLDKESHTLAIICQDLCVVLAFDNRERLIQWTVRISNNLGEGQQFLVQLASVPTKSKLTPGPVKLHVTDRKFCLTGGIPPRLLGNWEVPHLRRYGIVDGRLVFEGGSRCGKGEGVHVLVPDPPQISLIIDALDMSSKGQLVRGPSRRFGSGVTDSPRKSLSRLSELRSAAQNEPSITPVAIPVANMAINSAISPTPRESRSAEALCNACNDNITGQTGSMWMSSEASSRCDLDSCDNISVISPEDAASNLHDQTHGHPKHPASPARTPAQGQPLQIAKPLPSSMERCLSCMSKLGQQGQDILSPSWTMDLNVSSAPNNTTAPPPLSSVNNGPQGSIGSGNSDRLSISSHGSSGGVTEYYYDTPRSVLVAEARRNAAARASTPPGVFQNGQMMHANGSCSSSSHYSSGTTQPSANGCSSPYRNPRNNQLTSHGCAANGFAPPVAGQQGAATATCPTGCHCQSHPRVMNSSAAGHGNSPIYYNGVAEQKAHGGKPPINLHSSSASHVGPYENYDFPRCTHPISFPPSVNHSCSCCPGEHSAATSTCGHSNGIDWSKKPPMDRSSIASTALGSDQTSEFYDTPPRHSCSCCAPPSCPCCVPGAATPGAVPSHHHHHAHAAQQSGAHSHYQNPACLMAHSDPMENYDVPPSHAHGIPASTKDLHGVPSVARSVNGEGKMPLVSAGGLPPRVGSNAHAIYAQVDKTKKTPRPLPMQHPHFVNCDNNHHQPIYENHGNTHCQPQHQQQPPTMQPTYANVEAPCKGHGQALKGKPPAPAPEPQVITNSHPCTKAAHGNPTNNYVNLEYTANNVLLYENTQEVRQEPVATQVQKVTTTTTTEPVAPSVEKSTTDLVAQTSGDSPNLPSDNDDTKTSSDELHSIPEEKEVEPVMAAETKENEYENTRVSTNESGDQEPKQNDASDPPSVQDEPSASEITEASASTSSKENTEEPNLPLRRSSSVPCKGGHANRGSASSSDSGVSGDGGLFFDDSSPLNDIGSLCLHESLPRKSQRNSPGASGKNTSATSTPKPQEPSEEIEGEFNGDGGDTTEDGSTVDPLLNRHYETIDESKAGVNQTATVVAQENTSTVAITAVHTQPINPTVAAVKSGEICTVQRPKNPLTLVSDANSTSSGASDMSDYIETLSSCSRGSIETVTSIPVNNMGTNNISVSPRKSSNMKPRSGKEYFKIDRSMFKNE</sequence>
<evidence type="ECO:0000259" key="3">
    <source>
        <dbReference type="PROSITE" id="PS51064"/>
    </source>
</evidence>
<dbReference type="Gene3D" id="2.30.29.30">
    <property type="entry name" value="Pleckstrin-homology domain (PH domain)/Phosphotyrosine-binding domain (PTB)"/>
    <property type="match status" value="2"/>
</dbReference>